<organism evidence="3 4">
    <name type="scientific">Streptomyces zaomyceticus</name>
    <dbReference type="NCBI Taxonomy" id="68286"/>
    <lineage>
        <taxon>Bacteria</taxon>
        <taxon>Bacillati</taxon>
        <taxon>Actinomycetota</taxon>
        <taxon>Actinomycetes</taxon>
        <taxon>Kitasatosporales</taxon>
        <taxon>Streptomycetaceae</taxon>
        <taxon>Streptomyces</taxon>
    </lineage>
</organism>
<feature type="transmembrane region" description="Helical" evidence="2">
    <location>
        <begin position="46"/>
        <end position="67"/>
    </location>
</feature>
<evidence type="ECO:0000256" key="1">
    <source>
        <dbReference type="SAM" id="MobiDB-lite"/>
    </source>
</evidence>
<feature type="compositionally biased region" description="Polar residues" evidence="1">
    <location>
        <begin position="1"/>
        <end position="10"/>
    </location>
</feature>
<keyword evidence="2" id="KW-0472">Membrane</keyword>
<feature type="transmembrane region" description="Helical" evidence="2">
    <location>
        <begin position="114"/>
        <end position="137"/>
    </location>
</feature>
<protein>
    <recommendedName>
        <fullName evidence="5">GtrA-like protein domain-containing protein</fullName>
    </recommendedName>
</protein>
<evidence type="ECO:0000313" key="4">
    <source>
        <dbReference type="Proteomes" id="UP001622594"/>
    </source>
</evidence>
<evidence type="ECO:0000313" key="3">
    <source>
        <dbReference type="EMBL" id="WTR71916.1"/>
    </source>
</evidence>
<feature type="transmembrane region" description="Helical" evidence="2">
    <location>
        <begin position="73"/>
        <end position="94"/>
    </location>
</feature>
<proteinExistence type="predicted"/>
<dbReference type="RefSeq" id="WP_327162572.1">
    <property type="nucleotide sequence ID" value="NZ_CP108188.1"/>
</dbReference>
<dbReference type="EMBL" id="CP108188">
    <property type="protein sequence ID" value="WTR71916.1"/>
    <property type="molecule type" value="Genomic_DNA"/>
</dbReference>
<keyword evidence="4" id="KW-1185">Reference proteome</keyword>
<sequence length="198" mass="20375">MARALHTSTSEPRETRATPGSPNTPDSPDTPGALDTPGAVNSFVRFVIFGGGVGLASSTAVALLAAFLPFALANALIAVVSTVLATELHARFTFASEQRPAGRGLLRCGLRHHLQSAGTATAAFAVTTLAVLVLHAFDSTPGLAVEQTVYLSASALAGIGRFLALRLYVFATGRKQPAPVAVALPTSPTRRDLLTTAS</sequence>
<feature type="compositionally biased region" description="Polar residues" evidence="1">
    <location>
        <begin position="18"/>
        <end position="27"/>
    </location>
</feature>
<feature type="transmembrane region" description="Helical" evidence="2">
    <location>
        <begin position="149"/>
        <end position="169"/>
    </location>
</feature>
<keyword evidence="2" id="KW-0812">Transmembrane</keyword>
<feature type="region of interest" description="Disordered" evidence="1">
    <location>
        <begin position="1"/>
        <end position="34"/>
    </location>
</feature>
<dbReference type="Proteomes" id="UP001622594">
    <property type="component" value="Chromosome"/>
</dbReference>
<name>A0ABZ1LEQ6_9ACTN</name>
<evidence type="ECO:0000256" key="2">
    <source>
        <dbReference type="SAM" id="Phobius"/>
    </source>
</evidence>
<evidence type="ECO:0008006" key="5">
    <source>
        <dbReference type="Google" id="ProtNLM"/>
    </source>
</evidence>
<gene>
    <name evidence="3" type="ORF">OG814_22860</name>
</gene>
<accession>A0ABZ1LEQ6</accession>
<reference evidence="3 4" key="1">
    <citation type="submission" date="2022-10" db="EMBL/GenBank/DDBJ databases">
        <title>The complete genomes of actinobacterial strains from the NBC collection.</title>
        <authorList>
            <person name="Joergensen T.S."/>
            <person name="Alvarez Arevalo M."/>
            <person name="Sterndorff E.B."/>
            <person name="Faurdal D."/>
            <person name="Vuksanovic O."/>
            <person name="Mourched A.-S."/>
            <person name="Charusanti P."/>
            <person name="Shaw S."/>
            <person name="Blin K."/>
            <person name="Weber T."/>
        </authorList>
    </citation>
    <scope>NUCLEOTIDE SEQUENCE [LARGE SCALE GENOMIC DNA]</scope>
    <source>
        <strain evidence="3 4">NBC_00123</strain>
    </source>
</reference>
<keyword evidence="2" id="KW-1133">Transmembrane helix</keyword>